<organism evidence="2 3">
    <name type="scientific">Stentor coeruleus</name>
    <dbReference type="NCBI Taxonomy" id="5963"/>
    <lineage>
        <taxon>Eukaryota</taxon>
        <taxon>Sar</taxon>
        <taxon>Alveolata</taxon>
        <taxon>Ciliophora</taxon>
        <taxon>Postciliodesmatophora</taxon>
        <taxon>Heterotrichea</taxon>
        <taxon>Heterotrichida</taxon>
        <taxon>Stentoridae</taxon>
        <taxon>Stentor</taxon>
    </lineage>
</organism>
<keyword evidence="3" id="KW-1185">Reference proteome</keyword>
<dbReference type="Proteomes" id="UP000187209">
    <property type="component" value="Unassembled WGS sequence"/>
</dbReference>
<sequence>MSNEFFFSKNQMLIRKQNIESLSNSINLSQTTINPLYVPYRPDKKDLSFLNYVNSPKHKTQTKLKSFQRLQLIENFIPFSNNYKSPSKRLKLREEAYLQPKHIENPHQKTKSLNATELKDYEKKFVHKNYGIHEKPLPKFQDNKHLLEKYFKKPEQEQLSKPKTSGNPASQKSLETQEKWNWMNSSVDIVEAKEMKKNAYFMLESFKKIHEPTLPDYIIEKMQKAQSQKMLHDMHMKRRSMMIRHRFNRSSNSDVKKVTKTLIRTSGFLVNGL</sequence>
<evidence type="ECO:0000256" key="1">
    <source>
        <dbReference type="SAM" id="MobiDB-lite"/>
    </source>
</evidence>
<evidence type="ECO:0000313" key="3">
    <source>
        <dbReference type="Proteomes" id="UP000187209"/>
    </source>
</evidence>
<comment type="caution">
    <text evidence="2">The sequence shown here is derived from an EMBL/GenBank/DDBJ whole genome shotgun (WGS) entry which is preliminary data.</text>
</comment>
<protein>
    <submittedName>
        <fullName evidence="2">Uncharacterized protein</fullName>
    </submittedName>
</protein>
<accession>A0A1R2D3J2</accession>
<dbReference type="AlphaFoldDB" id="A0A1R2D3J2"/>
<name>A0A1R2D3J2_9CILI</name>
<gene>
    <name evidence="2" type="ORF">SteCoe_726</name>
</gene>
<reference evidence="2 3" key="1">
    <citation type="submission" date="2016-11" db="EMBL/GenBank/DDBJ databases">
        <title>The macronuclear genome of Stentor coeruleus: a giant cell with tiny introns.</title>
        <authorList>
            <person name="Slabodnick M."/>
            <person name="Ruby J.G."/>
            <person name="Reiff S.B."/>
            <person name="Swart E.C."/>
            <person name="Gosai S."/>
            <person name="Prabakaran S."/>
            <person name="Witkowska E."/>
            <person name="Larue G.E."/>
            <person name="Fisher S."/>
            <person name="Freeman R.M."/>
            <person name="Gunawardena J."/>
            <person name="Chu W."/>
            <person name="Stover N.A."/>
            <person name="Gregory B.D."/>
            <person name="Nowacki M."/>
            <person name="Derisi J."/>
            <person name="Roy S.W."/>
            <person name="Marshall W.F."/>
            <person name="Sood P."/>
        </authorList>
    </citation>
    <scope>NUCLEOTIDE SEQUENCE [LARGE SCALE GENOMIC DNA]</scope>
    <source>
        <strain evidence="2">WM001</strain>
    </source>
</reference>
<feature type="region of interest" description="Disordered" evidence="1">
    <location>
        <begin position="154"/>
        <end position="174"/>
    </location>
</feature>
<dbReference type="EMBL" id="MPUH01000007">
    <property type="protein sequence ID" value="OMJ95828.1"/>
    <property type="molecule type" value="Genomic_DNA"/>
</dbReference>
<proteinExistence type="predicted"/>
<feature type="compositionally biased region" description="Polar residues" evidence="1">
    <location>
        <begin position="161"/>
        <end position="174"/>
    </location>
</feature>
<evidence type="ECO:0000313" key="2">
    <source>
        <dbReference type="EMBL" id="OMJ95828.1"/>
    </source>
</evidence>